<dbReference type="VEuPathDB" id="VectorBase:AAEL022957"/>
<dbReference type="PANTHER" id="PTHR47027">
    <property type="entry name" value="REVERSE TRANSCRIPTASE DOMAIN-CONTAINING PROTEIN"/>
    <property type="match status" value="1"/>
</dbReference>
<dbReference type="Gene3D" id="3.30.70.270">
    <property type="match status" value="1"/>
</dbReference>
<dbReference type="InterPro" id="IPR043128">
    <property type="entry name" value="Rev_trsase/Diguanyl_cyclase"/>
</dbReference>
<dbReference type="SUPFAM" id="SSF56219">
    <property type="entry name" value="DNase I-like"/>
    <property type="match status" value="1"/>
</dbReference>
<evidence type="ECO:0000313" key="2">
    <source>
        <dbReference type="EMBL" id="JAN95270.1"/>
    </source>
</evidence>
<dbReference type="SUPFAM" id="SSF56672">
    <property type="entry name" value="DNA/RNA polymerases"/>
    <property type="match status" value="1"/>
</dbReference>
<protein>
    <submittedName>
        <fullName evidence="2">Putative orte-4 aae</fullName>
    </submittedName>
</protein>
<evidence type="ECO:0000259" key="1">
    <source>
        <dbReference type="PROSITE" id="PS50878"/>
    </source>
</evidence>
<organism evidence="2">
    <name type="scientific">Aedes aegypti</name>
    <name type="common">Yellowfever mosquito</name>
    <name type="synonym">Culex aegypti</name>
    <dbReference type="NCBI Taxonomy" id="7159"/>
    <lineage>
        <taxon>Eukaryota</taxon>
        <taxon>Metazoa</taxon>
        <taxon>Ecdysozoa</taxon>
        <taxon>Arthropoda</taxon>
        <taxon>Hexapoda</taxon>
        <taxon>Insecta</taxon>
        <taxon>Pterygota</taxon>
        <taxon>Neoptera</taxon>
        <taxon>Endopterygota</taxon>
        <taxon>Diptera</taxon>
        <taxon>Nematocera</taxon>
        <taxon>Culicoidea</taxon>
        <taxon>Culicidae</taxon>
        <taxon>Culicinae</taxon>
        <taxon>Aedini</taxon>
        <taxon>Aedes</taxon>
        <taxon>Stegomyia</taxon>
    </lineage>
</organism>
<proteinExistence type="evidence at transcript level"/>
<dbReference type="Pfam" id="PF00078">
    <property type="entry name" value="RVT_1"/>
    <property type="match status" value="1"/>
</dbReference>
<name>A0A0P6IU55_AEDAE</name>
<dbReference type="GO" id="GO:0071897">
    <property type="term" value="P:DNA biosynthetic process"/>
    <property type="evidence" value="ECO:0007669"/>
    <property type="project" value="UniProtKB-ARBA"/>
</dbReference>
<dbReference type="PANTHER" id="PTHR47027:SF20">
    <property type="entry name" value="REVERSE TRANSCRIPTASE-LIKE PROTEIN WITH RNA-DIRECTED DNA POLYMERASE DOMAIN"/>
    <property type="match status" value="1"/>
</dbReference>
<sequence>KMHNTSVEIYQEDEPVIRIENDDIGNNNVVRVWYCGDNNVKNHYDSVVEILDGKYVGMEGHKHTDNQEQTEKFVVGEETDRSDSRIRMEKDKSIGDMERNLEKTSHCMQNQNVGKDENNFKFIRIATLNVRGCMKTEKREEINDLLVEQNIDIAALQEVNVLGSIVETKNYKWFVKRDTNNKARGLAFLLRKGTGIELGEIRNIGSATISTAVKINKKTKLILVNVHGPNKKASNFFSTLSKEIDKEHIKRKLIILGDWNAQIGLEVLEEGDYKHVGRKLGFDQCNENGEEFKLFLQLHNLQNLSSKIGSNTEVTWKSGNRRSQIDHVVKALCSDVRIRFIQGFWTTISTDHLLMLMDVKLKDTTVKKRTNRDHKILDANALKYDVVRKKYHDELMKFQHDEGLDLDQSYDKLTKIMKISASKALKSSKEPLTPKRKNALNRLNKALSIYRKKPYMLTYKWKVDNRKEEYRRAVNQHEEKVIKSFYQNLNDFDVGVRIRKSYAFLKKYAKKKSQKKVQVTTKIWNEILKSSAGPEIALIEEQDFCPITEPPTAEEMRRILQWSCNGKSPGADGIRMEHIKYADEETFQSLVQIWRRIWMENKMPEEMTKSIQVPIPKVGNPKSVDDFRRISLCNAVYKPYAKWLRNRLKQFTGEPELHQAAYTEGRSTDDHVFIAKRVMDEYWNAGKTLFVASVDIKKAFDNVDLNKLKDILMDLEVPTHVIDRVLLCVKEDRAMIRWQGQYSESVKRGKGIKQGCPLSPFLFNLVIQYILKRVAEKVSNLKLLEVGVFTLPIILAFADDILILTEDQDELEKIIAALEDCLCEVGLEINSKKSQVLIRIPNATKPPPEKIMLNGKEYKTCKSLKYLGVTLTSDLNRPATTRQRSINAIKSAKNIVQFCKTFKPSWDIGKLIYKTVIAPAIQYGTKVSTLTKRSRLQLAKYEKLILKDIWNNCRVVKRKFNVRKEMSGKTINRRVRVARLNYYGHIIRRPNKHPLKSAFKFKFCFKKEGRPSFTWKDTLQQDFSRYRDMTNSKWKELATDREKLKKKAEEIYKDSNSEISDGEDSE</sequence>
<dbReference type="InterPro" id="IPR036691">
    <property type="entry name" value="Endo/exonu/phosph_ase_sf"/>
</dbReference>
<dbReference type="AlphaFoldDB" id="A0A0P6IU55"/>
<reference evidence="2" key="1">
    <citation type="journal article" date="2016" name="PLoS ONE">
        <title>A Deep Insight into the Sialome of Male and Female Aedes aegypti Mosquitoes.</title>
        <authorList>
            <person name="Ribeiro J.M."/>
            <person name="Martin-Martin I."/>
            <person name="Arca B."/>
            <person name="Calvo E."/>
        </authorList>
    </citation>
    <scope>NUCLEOTIDE SEQUENCE</scope>
    <source>
        <strain evidence="2">Liverpool</strain>
        <tissue evidence="2">Salivary glands</tissue>
    </source>
</reference>
<dbReference type="CDD" id="cd01650">
    <property type="entry name" value="RT_nLTR_like"/>
    <property type="match status" value="1"/>
</dbReference>
<dbReference type="InterPro" id="IPR000477">
    <property type="entry name" value="RT_dom"/>
</dbReference>
<feature type="domain" description="Reverse transcriptase" evidence="1">
    <location>
        <begin position="596"/>
        <end position="871"/>
    </location>
</feature>
<dbReference type="PROSITE" id="PS50878">
    <property type="entry name" value="RT_POL"/>
    <property type="match status" value="1"/>
</dbReference>
<feature type="non-terminal residue" evidence="2">
    <location>
        <position position="1"/>
    </location>
</feature>
<dbReference type="EMBL" id="GDUN01000649">
    <property type="protein sequence ID" value="JAN95270.1"/>
    <property type="molecule type" value="mRNA"/>
</dbReference>
<accession>A0A0P6IU55</accession>
<dbReference type="Gene3D" id="3.60.10.10">
    <property type="entry name" value="Endonuclease/exonuclease/phosphatase"/>
    <property type="match status" value="1"/>
</dbReference>
<dbReference type="InterPro" id="IPR043502">
    <property type="entry name" value="DNA/RNA_pol_sf"/>
</dbReference>